<reference evidence="9 10" key="1">
    <citation type="submission" date="2015-11" db="EMBL/GenBank/DDBJ databases">
        <title>Genomic analysis of 38 Legionella species identifies large and diverse effector repertoires.</title>
        <authorList>
            <person name="Burstein D."/>
            <person name="Amaro F."/>
            <person name="Zusman T."/>
            <person name="Lifshitz Z."/>
            <person name="Cohen O."/>
            <person name="Gilbert J.A."/>
            <person name="Pupko T."/>
            <person name="Shuman H.A."/>
            <person name="Segal G."/>
        </authorList>
    </citation>
    <scope>NUCLEOTIDE SEQUENCE [LARGE SCALE GENOMIC DNA]</scope>
    <source>
        <strain evidence="9 10">Oak Ridge-10</strain>
    </source>
</reference>
<dbReference type="GO" id="GO:0006298">
    <property type="term" value="P:mismatch repair"/>
    <property type="evidence" value="ECO:0007669"/>
    <property type="project" value="UniProtKB-UniRule"/>
</dbReference>
<proteinExistence type="inferred from homology"/>
<dbReference type="EMBL" id="LNYP01000008">
    <property type="protein sequence ID" value="KTD43458.1"/>
    <property type="molecule type" value="Genomic_DNA"/>
</dbReference>
<keyword evidence="5 7" id="KW-0378">Hydrolase</keyword>
<dbReference type="SMART" id="SM00927">
    <property type="entry name" value="MutH"/>
    <property type="match status" value="1"/>
</dbReference>
<comment type="function">
    <text evidence="7">Sequence-specific endonuclease that cleaves unmethylated GATC sequences. It is involved in DNA mismatch repair.</text>
</comment>
<keyword evidence="4 7" id="KW-0227">DNA damage</keyword>
<name>A0A0W0XG10_9GAMM</name>
<keyword evidence="1 7" id="KW-0963">Cytoplasm</keyword>
<accession>A0A0W0XG10</accession>
<dbReference type="GO" id="GO:0016787">
    <property type="term" value="F:hydrolase activity"/>
    <property type="evidence" value="ECO:0007669"/>
    <property type="project" value="UniProtKB-KW"/>
</dbReference>
<dbReference type="InterPro" id="IPR037057">
    <property type="entry name" value="DNA_rep_MutH/T2_RE_sf"/>
</dbReference>
<dbReference type="HAMAP" id="MF_00759">
    <property type="entry name" value="MutH"/>
    <property type="match status" value="1"/>
</dbReference>
<evidence type="ECO:0000313" key="10">
    <source>
        <dbReference type="Proteomes" id="UP000054858"/>
    </source>
</evidence>
<evidence type="ECO:0000256" key="4">
    <source>
        <dbReference type="ARBA" id="ARBA00022763"/>
    </source>
</evidence>
<keyword evidence="3 7" id="KW-0255">Endonuclease</keyword>
<dbReference type="AlphaFoldDB" id="A0A0W0XG10"/>
<dbReference type="PATRIC" id="fig|29423.5.peg.659"/>
<dbReference type="CDD" id="cd00583">
    <property type="entry name" value="MutH-like"/>
    <property type="match status" value="1"/>
</dbReference>
<evidence type="ECO:0000259" key="8">
    <source>
        <dbReference type="SMART" id="SM00927"/>
    </source>
</evidence>
<evidence type="ECO:0000256" key="2">
    <source>
        <dbReference type="ARBA" id="ARBA00022722"/>
    </source>
</evidence>
<feature type="domain" description="DNA mismatch repair MutH/Type II restriction enzyme Sau3AI" evidence="8">
    <location>
        <begin position="55"/>
        <end position="153"/>
    </location>
</feature>
<comment type="subcellular location">
    <subcellularLocation>
        <location evidence="7">Cytoplasm</location>
    </subcellularLocation>
</comment>
<evidence type="ECO:0000256" key="5">
    <source>
        <dbReference type="ARBA" id="ARBA00022801"/>
    </source>
</evidence>
<dbReference type="NCBIfam" id="TIGR02248">
    <property type="entry name" value="mutH_TIGR"/>
    <property type="match status" value="1"/>
</dbReference>
<dbReference type="Proteomes" id="UP000054858">
    <property type="component" value="Unassembled WGS sequence"/>
</dbReference>
<dbReference type="Pfam" id="PF02976">
    <property type="entry name" value="MutH"/>
    <property type="match status" value="1"/>
</dbReference>
<comment type="similarity">
    <text evidence="7">Belongs to the MutH family.</text>
</comment>
<evidence type="ECO:0000256" key="1">
    <source>
        <dbReference type="ARBA" id="ARBA00022490"/>
    </source>
</evidence>
<evidence type="ECO:0000256" key="7">
    <source>
        <dbReference type="HAMAP-Rule" id="MF_00759"/>
    </source>
</evidence>
<dbReference type="Gene3D" id="3.40.600.10">
    <property type="entry name" value="DNA mismatch repair MutH/Restriction endonuclease, type II"/>
    <property type="match status" value="1"/>
</dbReference>
<dbReference type="GO" id="GO:0006304">
    <property type="term" value="P:DNA modification"/>
    <property type="evidence" value="ECO:0007669"/>
    <property type="project" value="InterPro"/>
</dbReference>
<gene>
    <name evidence="7 9" type="primary">mutH</name>
    <name evidence="9" type="ORF">Loak_0633</name>
</gene>
<evidence type="ECO:0000313" key="9">
    <source>
        <dbReference type="EMBL" id="KTD43458.1"/>
    </source>
</evidence>
<evidence type="ECO:0000256" key="3">
    <source>
        <dbReference type="ARBA" id="ARBA00022759"/>
    </source>
</evidence>
<dbReference type="GO" id="GO:0005737">
    <property type="term" value="C:cytoplasm"/>
    <property type="evidence" value="ECO:0007669"/>
    <property type="project" value="UniProtKB-SubCell"/>
</dbReference>
<keyword evidence="6 7" id="KW-0234">DNA repair</keyword>
<protein>
    <recommendedName>
        <fullName evidence="7">DNA mismatch repair protein MutH</fullName>
    </recommendedName>
    <alternativeName>
        <fullName evidence="7">Methyl-directed mismatch repair protein</fullName>
    </alternativeName>
</protein>
<dbReference type="NCBIfam" id="NF003458">
    <property type="entry name" value="PRK05070.1"/>
    <property type="match status" value="1"/>
</dbReference>
<dbReference type="GO" id="GO:0003677">
    <property type="term" value="F:DNA binding"/>
    <property type="evidence" value="ECO:0007669"/>
    <property type="project" value="InterPro"/>
</dbReference>
<sequence length="219" mass="24335">MLIRSLLKNEADLLARCQQIEGLTLAQLAVALQSNIPNHPLQRKGWAGQAIELALGATAGSHAQPDFFDLGIELKTLPVNHLGKPAESTFVTSISLLTIHQETWETSQCFAKLKRVLWLPIEADKRLAFPHRRIGRAILWSPSQEQEAILAEDWSELSWMISSGKLAEIDARLGQYLQVRPKAANGQSLCYGYDESGNKILTLPRGFYLRSSFTATILS</sequence>
<dbReference type="InterPro" id="IPR011335">
    <property type="entry name" value="Restrct_endonuc-II-like"/>
</dbReference>
<keyword evidence="2 7" id="KW-0540">Nuclease</keyword>
<dbReference type="RefSeq" id="WP_035894659.1">
    <property type="nucleotide sequence ID" value="NZ_LCUA01000005.1"/>
</dbReference>
<dbReference type="InterPro" id="IPR004230">
    <property type="entry name" value="DNA_mismatch_repair_MutH"/>
</dbReference>
<organism evidence="9 10">
    <name type="scientific">Legionella oakridgensis</name>
    <dbReference type="NCBI Taxonomy" id="29423"/>
    <lineage>
        <taxon>Bacteria</taxon>
        <taxon>Pseudomonadati</taxon>
        <taxon>Pseudomonadota</taxon>
        <taxon>Gammaproteobacteria</taxon>
        <taxon>Legionellales</taxon>
        <taxon>Legionellaceae</taxon>
        <taxon>Legionella</taxon>
    </lineage>
</organism>
<dbReference type="GO" id="GO:0004519">
    <property type="term" value="F:endonuclease activity"/>
    <property type="evidence" value="ECO:0007669"/>
    <property type="project" value="UniProtKB-UniRule"/>
</dbReference>
<dbReference type="InterPro" id="IPR011337">
    <property type="entry name" value="DNA_rep_MutH/RE_typeII_Sau3AI"/>
</dbReference>
<evidence type="ECO:0000256" key="6">
    <source>
        <dbReference type="ARBA" id="ARBA00023204"/>
    </source>
</evidence>
<dbReference type="SUPFAM" id="SSF52980">
    <property type="entry name" value="Restriction endonuclease-like"/>
    <property type="match status" value="1"/>
</dbReference>
<comment type="caution">
    <text evidence="9">The sequence shown here is derived from an EMBL/GenBank/DDBJ whole genome shotgun (WGS) entry which is preliminary data.</text>
</comment>